<dbReference type="Proteomes" id="UP000694844">
    <property type="component" value="Chromosome 2"/>
</dbReference>
<dbReference type="RefSeq" id="XP_022315016.1">
    <property type="nucleotide sequence ID" value="XM_022459308.1"/>
</dbReference>
<dbReference type="PROSITE" id="PS50878">
    <property type="entry name" value="RT_POL"/>
    <property type="match status" value="1"/>
</dbReference>
<dbReference type="SUPFAM" id="SSF56672">
    <property type="entry name" value="DNA/RNA polymerases"/>
    <property type="match status" value="1"/>
</dbReference>
<dbReference type="Pfam" id="PF00078">
    <property type="entry name" value="RVT_1"/>
    <property type="match status" value="1"/>
</dbReference>
<dbReference type="AlphaFoldDB" id="A0A8B8CKV7"/>
<proteinExistence type="predicted"/>
<dbReference type="GeneID" id="111119290"/>
<protein>
    <submittedName>
        <fullName evidence="4 5">Uncharacterized protein LOC111119290 isoform X1</fullName>
    </submittedName>
</protein>
<organism evidence="3 5">
    <name type="scientific">Crassostrea virginica</name>
    <name type="common">Eastern oyster</name>
    <dbReference type="NCBI Taxonomy" id="6565"/>
    <lineage>
        <taxon>Eukaryota</taxon>
        <taxon>Metazoa</taxon>
        <taxon>Spiralia</taxon>
        <taxon>Lophotrochozoa</taxon>
        <taxon>Mollusca</taxon>
        <taxon>Bivalvia</taxon>
        <taxon>Autobranchia</taxon>
        <taxon>Pteriomorphia</taxon>
        <taxon>Ostreida</taxon>
        <taxon>Ostreoidea</taxon>
        <taxon>Ostreidae</taxon>
        <taxon>Crassostrea</taxon>
    </lineage>
</organism>
<name>A0A8B8CKV7_CRAVI</name>
<evidence type="ECO:0000313" key="4">
    <source>
        <dbReference type="RefSeq" id="XP_022315015.1"/>
    </source>
</evidence>
<dbReference type="InterPro" id="IPR052055">
    <property type="entry name" value="Hepadnavirus_pol/RT"/>
</dbReference>
<dbReference type="InterPro" id="IPR000477">
    <property type="entry name" value="RT_dom"/>
</dbReference>
<gene>
    <name evidence="4 5 6" type="primary">LOC111119290</name>
</gene>
<dbReference type="OrthoDB" id="6138017at2759"/>
<dbReference type="PANTHER" id="PTHR33050:SF8">
    <property type="entry name" value="REVERSE TRANSCRIPTASE DOMAIN-CONTAINING PROTEIN"/>
    <property type="match status" value="1"/>
</dbReference>
<reference evidence="4 5" key="1">
    <citation type="submission" date="2025-04" db="UniProtKB">
        <authorList>
            <consortium name="RefSeq"/>
        </authorList>
    </citation>
    <scope>IDENTIFICATION</scope>
    <source>
        <tissue evidence="4 5">Whole sample</tissue>
    </source>
</reference>
<feature type="domain" description="Reverse transcriptase" evidence="2">
    <location>
        <begin position="132"/>
        <end position="328"/>
    </location>
</feature>
<sequence length="595" mass="67683">MKGSPVQPTVNTHTSAQHVSNPILNSNVGEAKTTNMATKPPHPNLVYLKQSTRNNPPQPLPTPIKYDRLAFYLLGYDQNKVQYLLNGFKHGFNLEFEGKRGSQFSPNLKSALDKKEIVTGKIIKELTAGRIAGPFSEPPFPSMKISPLGIVPKKTPNDFRMIHHLSFPNKKEGSVNAGISDASAFVQYAGINDAISCIKDIGDNAFCCKTDIRSAFRILPVSPNDYELLGFYWEDKYYFDKCLPMGCRTSCKIFEEFSTAIEWIARNKLGITHVVHILDDFLFIENSKSVALEKFKLFLHMCADIGIPLASDKTVLPTQVIEFVGITIDVNHRETRLPQDKIEKCKRLLTLYQQTNRCSVKDMQSLIGVLNFACSVIMPGRAFLRRLIQLTLQVSENQEFITISKECKDDMALWLVFLDNHNGKTMFLDEKFISSHALHLYTDAAQSKGFAGIYKTQYFFGSFPEHWKEINIMTLEFYPILLSVVIWGKLWANHSILFFTDNEALVSVINKQTSRDSLVMLMVRFMVLHCLNHNIVFRAKHIPGKNNVLADSLSRLQVTEFRRLAPNAQKYPTCIPDNLKPENFWRTLQTLQSQL</sequence>
<feature type="region of interest" description="Disordered" evidence="1">
    <location>
        <begin position="1"/>
        <end position="23"/>
    </location>
</feature>
<dbReference type="RefSeq" id="XP_022315017.1">
    <property type="nucleotide sequence ID" value="XM_022459309.1"/>
</dbReference>
<evidence type="ECO:0000313" key="6">
    <source>
        <dbReference type="RefSeq" id="XP_022315017.1"/>
    </source>
</evidence>
<dbReference type="Gene3D" id="3.10.10.10">
    <property type="entry name" value="HIV Type 1 Reverse Transcriptase, subunit A, domain 1"/>
    <property type="match status" value="1"/>
</dbReference>
<evidence type="ECO:0000313" key="5">
    <source>
        <dbReference type="RefSeq" id="XP_022315016.1"/>
    </source>
</evidence>
<keyword evidence="3" id="KW-1185">Reference proteome</keyword>
<dbReference type="KEGG" id="cvn:111119290"/>
<evidence type="ECO:0000313" key="3">
    <source>
        <dbReference type="Proteomes" id="UP000694844"/>
    </source>
</evidence>
<dbReference type="RefSeq" id="XP_022315015.1">
    <property type="nucleotide sequence ID" value="XM_022459307.1"/>
</dbReference>
<evidence type="ECO:0000256" key="1">
    <source>
        <dbReference type="SAM" id="MobiDB-lite"/>
    </source>
</evidence>
<accession>A0A8B8CKV7</accession>
<dbReference type="InterPro" id="IPR043502">
    <property type="entry name" value="DNA/RNA_pol_sf"/>
</dbReference>
<dbReference type="CDD" id="cd09275">
    <property type="entry name" value="RNase_HI_RT_DIRS1"/>
    <property type="match status" value="1"/>
</dbReference>
<dbReference type="PANTHER" id="PTHR33050">
    <property type="entry name" value="REVERSE TRANSCRIPTASE DOMAIN-CONTAINING PROTEIN"/>
    <property type="match status" value="1"/>
</dbReference>
<evidence type="ECO:0000259" key="2">
    <source>
        <dbReference type="PROSITE" id="PS50878"/>
    </source>
</evidence>
<dbReference type="CDD" id="cd03714">
    <property type="entry name" value="RT_DIRS1"/>
    <property type="match status" value="1"/>
</dbReference>
<dbReference type="Gene3D" id="3.30.70.270">
    <property type="match status" value="1"/>
</dbReference>
<dbReference type="InterPro" id="IPR043128">
    <property type="entry name" value="Rev_trsase/Diguanyl_cyclase"/>
</dbReference>